<name>A0ACC0V2J9_9HYPO</name>
<comment type="caution">
    <text evidence="1">The sequence shown here is derived from an EMBL/GenBank/DDBJ whole genome shotgun (WGS) entry which is preliminary data.</text>
</comment>
<evidence type="ECO:0000313" key="2">
    <source>
        <dbReference type="Proteomes" id="UP001163324"/>
    </source>
</evidence>
<sequence length="667" mass="74247">MLKASFLLNEASPAPPEAEAANPAAEDGLENLVYTIYIDPPKRDKSKSKKAPAPPRPANESHGYKRQLSGDNDEAVIRLLKIPPGKHGDELKCELVYAMLADHPRYQALSYCWGDKRPTVEIECDGEPFLITPNLASALRAFRKTDGETVIWADAICINQSDVAEKNHQVPLMRCIYEECESVLIWLGNDTPDGSCANAISILQKLAGLRKFKDHGLPDIGSREWKVIRDMVERPWFGRTWIVQEVVVSPAATVYCDAARISWQDFQDGFLLFAARLLPHRVDALPSLLAHAQAVQLMSTTHVVAKYPESLELLTVLSNHMVAQATNPRDKVYGLLGLYEMAAGKTPAIVPDYRDDVAKVFTHAAMEVINTSDNLDILSTPKGAESSENMPSLPSWAPDWSDSTLGTPLTFKSQTGEYAFKYNAAQTHANPRKAVVEGENLLVVSGHKVGQITKVGAPADPYTGGKSTSTRVRAISTMTRVLTTSWNWEETVGFRSGRTYATGCPIAEAYARTLFLDDFSKGFTAADVQRSWESRKVFLGSWSMIRHVGPRTIAALEWWENRLPFTMAVRLKGKKPGEKFQMDAMFRDQFTHMLSRRIFVTDNEYIGVAPLCAEVGDCVFLIRGSRVPIVLRPGREGRWRLVGDCYMHGVMYGEQFKAEECTDIVIE</sequence>
<dbReference type="Proteomes" id="UP001163324">
    <property type="component" value="Chromosome 5"/>
</dbReference>
<reference evidence="1" key="1">
    <citation type="submission" date="2022-10" db="EMBL/GenBank/DDBJ databases">
        <title>Complete Genome of Trichothecium roseum strain YXFP-22015, a Plant Pathogen Isolated from Citrus.</title>
        <authorList>
            <person name="Wang Y."/>
            <person name="Zhu L."/>
        </authorList>
    </citation>
    <scope>NUCLEOTIDE SEQUENCE</scope>
    <source>
        <strain evidence="1">YXFP-22015</strain>
    </source>
</reference>
<gene>
    <name evidence="1" type="ORF">N3K66_006151</name>
</gene>
<keyword evidence="2" id="KW-1185">Reference proteome</keyword>
<protein>
    <submittedName>
        <fullName evidence="1">Uncharacterized protein</fullName>
    </submittedName>
</protein>
<evidence type="ECO:0000313" key="1">
    <source>
        <dbReference type="EMBL" id="KAI9899690.1"/>
    </source>
</evidence>
<organism evidence="1 2">
    <name type="scientific">Trichothecium roseum</name>
    <dbReference type="NCBI Taxonomy" id="47278"/>
    <lineage>
        <taxon>Eukaryota</taxon>
        <taxon>Fungi</taxon>
        <taxon>Dikarya</taxon>
        <taxon>Ascomycota</taxon>
        <taxon>Pezizomycotina</taxon>
        <taxon>Sordariomycetes</taxon>
        <taxon>Hypocreomycetidae</taxon>
        <taxon>Hypocreales</taxon>
        <taxon>Hypocreales incertae sedis</taxon>
        <taxon>Trichothecium</taxon>
    </lineage>
</organism>
<accession>A0ACC0V2J9</accession>
<proteinExistence type="predicted"/>
<dbReference type="EMBL" id="CM047944">
    <property type="protein sequence ID" value="KAI9899690.1"/>
    <property type="molecule type" value="Genomic_DNA"/>
</dbReference>